<organism evidence="1">
    <name type="scientific">Ensete ventricosum</name>
    <name type="common">Abyssinian banana</name>
    <name type="synonym">Musa ensete</name>
    <dbReference type="NCBI Taxonomy" id="4639"/>
    <lineage>
        <taxon>Eukaryota</taxon>
        <taxon>Viridiplantae</taxon>
        <taxon>Streptophyta</taxon>
        <taxon>Embryophyta</taxon>
        <taxon>Tracheophyta</taxon>
        <taxon>Spermatophyta</taxon>
        <taxon>Magnoliopsida</taxon>
        <taxon>Liliopsida</taxon>
        <taxon>Zingiberales</taxon>
        <taxon>Musaceae</taxon>
        <taxon>Ensete</taxon>
    </lineage>
</organism>
<accession>A0A444E1C7</accession>
<dbReference type="PANTHER" id="PTHR46602">
    <property type="entry name" value="PROTEIN SUPPRESSOR OF GENE SILENCING 3"/>
    <property type="match status" value="1"/>
</dbReference>
<dbReference type="AlphaFoldDB" id="A0A444E1C7"/>
<dbReference type="PANTHER" id="PTHR46602:SF1">
    <property type="entry name" value="PROTEIN SUPPRESSOR OF GENE SILENCING 3"/>
    <property type="match status" value="1"/>
</dbReference>
<dbReference type="GO" id="GO:0031047">
    <property type="term" value="P:regulatory ncRNA-mediated gene silencing"/>
    <property type="evidence" value="ECO:0007669"/>
    <property type="project" value="InterPro"/>
</dbReference>
<evidence type="ECO:0000313" key="1">
    <source>
        <dbReference type="EMBL" id="RZR72477.1"/>
    </source>
</evidence>
<protein>
    <submittedName>
        <fullName evidence="1">Uncharacterized protein</fullName>
    </submittedName>
</protein>
<name>A0A444E1C7_ENSVE</name>
<dbReference type="Proteomes" id="UP000290560">
    <property type="component" value="Unassembled WGS sequence"/>
</dbReference>
<proteinExistence type="predicted"/>
<sequence length="159" mass="19091">MDYQEKFFKEQMDKIHKATEEKEKTFEKLLQEERAKAKHSDVNCGTNEEQRLRYFSCSLLCSIRCIKYFILQDQLLYSLLFLFHRKEEIARFIDSQEKGVEEFEAEREKLIFAHEEHKAELRRKYLADEVELEKKFDAELTKLMEKYAPSSFHASSSNS</sequence>
<dbReference type="GO" id="GO:0051607">
    <property type="term" value="P:defense response to virus"/>
    <property type="evidence" value="ECO:0007669"/>
    <property type="project" value="InterPro"/>
</dbReference>
<dbReference type="InterPro" id="IPR044287">
    <property type="entry name" value="SGS3"/>
</dbReference>
<dbReference type="EMBL" id="KV875695">
    <property type="protein sequence ID" value="RZR72477.1"/>
    <property type="molecule type" value="Genomic_DNA"/>
</dbReference>
<reference evidence="1" key="1">
    <citation type="journal article" date="2018" name="Data Brief">
        <title>Genome sequence data from 17 accessions of Ensete ventricosum, a staple food crop for millions in Ethiopia.</title>
        <authorList>
            <person name="Yemataw Z."/>
            <person name="Muzemil S."/>
            <person name="Ambachew D."/>
            <person name="Tripathi L."/>
            <person name="Tesfaye K."/>
            <person name="Chala A."/>
            <person name="Farbos A."/>
            <person name="O'Neill P."/>
            <person name="Moore K."/>
            <person name="Grant M."/>
            <person name="Studholme D.J."/>
        </authorList>
    </citation>
    <scope>NUCLEOTIDE SEQUENCE [LARGE SCALE GENOMIC DNA]</scope>
    <source>
        <tissue evidence="1">Leaf</tissue>
    </source>
</reference>
<gene>
    <name evidence="1" type="ORF">BHM03_00013840</name>
</gene>